<name>A0AA40LUY9_CNENI</name>
<dbReference type="InterPro" id="IPR029196">
    <property type="entry name" value="HAPSTR1-like"/>
</dbReference>
<organism evidence="5 6">
    <name type="scientific">Cnephaeus nilssonii</name>
    <name type="common">Northern bat</name>
    <name type="synonym">Eptesicus nilssonii</name>
    <dbReference type="NCBI Taxonomy" id="3371016"/>
    <lineage>
        <taxon>Eukaryota</taxon>
        <taxon>Metazoa</taxon>
        <taxon>Chordata</taxon>
        <taxon>Craniata</taxon>
        <taxon>Vertebrata</taxon>
        <taxon>Euteleostomi</taxon>
        <taxon>Mammalia</taxon>
        <taxon>Eutheria</taxon>
        <taxon>Laurasiatheria</taxon>
        <taxon>Chiroptera</taxon>
        <taxon>Yangochiroptera</taxon>
        <taxon>Vespertilionidae</taxon>
        <taxon>Cnephaeus</taxon>
    </lineage>
</organism>
<evidence type="ECO:0000313" key="5">
    <source>
        <dbReference type="EMBL" id="KAK1344803.1"/>
    </source>
</evidence>
<reference evidence="5" key="1">
    <citation type="submission" date="2023-06" db="EMBL/GenBank/DDBJ databases">
        <title>Reference genome for the Northern bat (Eptesicus nilssonii), a most northern bat species.</title>
        <authorList>
            <person name="Laine V.N."/>
            <person name="Pulliainen A.T."/>
            <person name="Lilley T.M."/>
        </authorList>
    </citation>
    <scope>NUCLEOTIDE SEQUENCE</scope>
    <source>
        <strain evidence="5">BLF_Eptnil</strain>
        <tissue evidence="5">Kidney</tissue>
    </source>
</reference>
<dbReference type="AlphaFoldDB" id="A0AA40LUY9"/>
<feature type="chain" id="PRO_5041265373" evidence="4">
    <location>
        <begin position="31"/>
        <end position="426"/>
    </location>
</feature>
<evidence type="ECO:0000256" key="2">
    <source>
        <dbReference type="ARBA" id="ARBA00023242"/>
    </source>
</evidence>
<protein>
    <submittedName>
        <fullName evidence="5">Uncharacterized protein</fullName>
    </submittedName>
</protein>
<dbReference type="InterPro" id="IPR040308">
    <property type="entry name" value="HAPR1"/>
</dbReference>
<dbReference type="Pfam" id="PF15251">
    <property type="entry name" value="TAPR1-like"/>
    <property type="match status" value="1"/>
</dbReference>
<proteinExistence type="predicted"/>
<feature type="compositionally biased region" description="Low complexity" evidence="3">
    <location>
        <begin position="199"/>
        <end position="232"/>
    </location>
</feature>
<dbReference type="PANTHER" id="PTHR31624:SF3">
    <property type="entry name" value="HUWE1-ASSOCIATED PROTEIN MODIFYING STRESS RESPONSES 1"/>
    <property type="match status" value="1"/>
</dbReference>
<feature type="signal peptide" evidence="4">
    <location>
        <begin position="1"/>
        <end position="30"/>
    </location>
</feature>
<sequence length="426" mass="47232">MPTGGPGAGAAGKCACVLFFFLARTQPLSALPLFLRTSPFPTFSPLSPPIGYVRQTGKGTNHGAVFRHRPAELVVSDQWEPSERTRPNWAGEGRVGVSMWAGEGGDKQPQRRRRRWRRRSLVFGVGSLALARLLGGLGCQQRRPYGGGPRRHGGTTGSDSRGERRRRTSGPRRPSAGPRGGEARAGVVPGCAGPRGGARRSSGSRRPGPPRGAAAGRWAPPPGRLTTTLPREPSLRRTRRRRRRGRGRPRRMEERKEEGEAEIQEHGPEHWFSKWERQCLAEAEQDEQLPPELQEEAAAGAQPEHKQQKLWHLFQNSATAVAQLYKDRVCQQQGLSLWVPFQNAATAVTNLYKESVDTHQRSFDIGIQIGYQRRNKDVFCGRATLKGPKSRMWLASLSLLTTGILKLRPAGHMRVFHFASFPVVLD</sequence>
<feature type="non-terminal residue" evidence="5">
    <location>
        <position position="426"/>
    </location>
</feature>
<evidence type="ECO:0000256" key="4">
    <source>
        <dbReference type="SAM" id="SignalP"/>
    </source>
</evidence>
<comment type="caution">
    <text evidence="5">The sequence shown here is derived from an EMBL/GenBank/DDBJ whole genome shotgun (WGS) entry which is preliminary data.</text>
</comment>
<evidence type="ECO:0000313" key="6">
    <source>
        <dbReference type="Proteomes" id="UP001177744"/>
    </source>
</evidence>
<evidence type="ECO:0000256" key="3">
    <source>
        <dbReference type="SAM" id="MobiDB-lite"/>
    </source>
</evidence>
<comment type="subcellular location">
    <subcellularLocation>
        <location evidence="1">Nucleus</location>
    </subcellularLocation>
</comment>
<dbReference type="EMBL" id="JAULJE010000003">
    <property type="protein sequence ID" value="KAK1344803.1"/>
    <property type="molecule type" value="Genomic_DNA"/>
</dbReference>
<gene>
    <name evidence="5" type="ORF">QTO34_013504</name>
</gene>
<evidence type="ECO:0000256" key="1">
    <source>
        <dbReference type="ARBA" id="ARBA00004123"/>
    </source>
</evidence>
<accession>A0AA40LUY9</accession>
<dbReference type="Proteomes" id="UP001177744">
    <property type="component" value="Unassembled WGS sequence"/>
</dbReference>
<keyword evidence="4" id="KW-0732">Signal</keyword>
<dbReference type="PANTHER" id="PTHR31624">
    <property type="entry name" value="UPF0472 PROTEIN C16ORF72"/>
    <property type="match status" value="1"/>
</dbReference>
<feature type="compositionally biased region" description="Basic and acidic residues" evidence="3">
    <location>
        <begin position="250"/>
        <end position="266"/>
    </location>
</feature>
<feature type="compositionally biased region" description="Basic residues" evidence="3">
    <location>
        <begin position="236"/>
        <end position="249"/>
    </location>
</feature>
<dbReference type="GO" id="GO:0005634">
    <property type="term" value="C:nucleus"/>
    <property type="evidence" value="ECO:0007669"/>
    <property type="project" value="UniProtKB-SubCell"/>
</dbReference>
<feature type="region of interest" description="Disordered" evidence="3">
    <location>
        <begin position="139"/>
        <end position="266"/>
    </location>
</feature>
<keyword evidence="2" id="KW-0539">Nucleus</keyword>
<feature type="region of interest" description="Disordered" evidence="3">
    <location>
        <begin position="95"/>
        <end position="115"/>
    </location>
</feature>
<keyword evidence="6" id="KW-1185">Reference proteome</keyword>